<dbReference type="InterPro" id="IPR024079">
    <property type="entry name" value="MetalloPept_cat_dom_sf"/>
</dbReference>
<organism evidence="3 4">
    <name type="scientific">Parelaphostrongylus tenuis</name>
    <name type="common">Meningeal worm</name>
    <dbReference type="NCBI Taxonomy" id="148309"/>
    <lineage>
        <taxon>Eukaryota</taxon>
        <taxon>Metazoa</taxon>
        <taxon>Ecdysozoa</taxon>
        <taxon>Nematoda</taxon>
        <taxon>Chromadorea</taxon>
        <taxon>Rhabditida</taxon>
        <taxon>Rhabditina</taxon>
        <taxon>Rhabditomorpha</taxon>
        <taxon>Strongyloidea</taxon>
        <taxon>Metastrongylidae</taxon>
        <taxon>Parelaphostrongylus</taxon>
    </lineage>
</organism>
<evidence type="ECO:0000259" key="2">
    <source>
        <dbReference type="PROSITE" id="PS51864"/>
    </source>
</evidence>
<feature type="domain" description="Peptidase M12A" evidence="2">
    <location>
        <begin position="1"/>
        <end position="119"/>
    </location>
</feature>
<dbReference type="GO" id="GO:0004222">
    <property type="term" value="F:metalloendopeptidase activity"/>
    <property type="evidence" value="ECO:0007669"/>
    <property type="project" value="InterPro"/>
</dbReference>
<name>A0AAD5RAI7_PARTN</name>
<evidence type="ECO:0000313" key="3">
    <source>
        <dbReference type="EMBL" id="KAJ1372767.1"/>
    </source>
</evidence>
<dbReference type="Proteomes" id="UP001196413">
    <property type="component" value="Unassembled WGS sequence"/>
</dbReference>
<comment type="caution">
    <text evidence="3">The sequence shown here is derived from an EMBL/GenBank/DDBJ whole genome shotgun (WGS) entry which is preliminary data.</text>
</comment>
<protein>
    <submittedName>
        <fullName evidence="3">Astacin (Peptidase M12A)</fullName>
    </submittedName>
</protein>
<accession>A0AAD5RAI7</accession>
<dbReference type="Pfam" id="PF01400">
    <property type="entry name" value="Astacin"/>
    <property type="match status" value="1"/>
</dbReference>
<gene>
    <name evidence="3" type="primary">NAS-31_102</name>
    <name evidence="3" type="ORF">KIN20_035015</name>
</gene>
<comment type="caution">
    <text evidence="1">Lacks conserved residue(s) required for the propagation of feature annotation.</text>
</comment>
<dbReference type="EMBL" id="JAHQIW010007182">
    <property type="protein sequence ID" value="KAJ1372767.1"/>
    <property type="molecule type" value="Genomic_DNA"/>
</dbReference>
<reference evidence="3" key="1">
    <citation type="submission" date="2021-06" db="EMBL/GenBank/DDBJ databases">
        <title>Parelaphostrongylus tenuis whole genome reference sequence.</title>
        <authorList>
            <person name="Garwood T.J."/>
            <person name="Larsen P.A."/>
            <person name="Fountain-Jones N.M."/>
            <person name="Garbe J.R."/>
            <person name="Macchietto M.G."/>
            <person name="Kania S.A."/>
            <person name="Gerhold R.W."/>
            <person name="Richards J.E."/>
            <person name="Wolf T.M."/>
        </authorList>
    </citation>
    <scope>NUCLEOTIDE SEQUENCE</scope>
    <source>
        <strain evidence="3">MNPRO001-30</strain>
        <tissue evidence="3">Meninges</tissue>
    </source>
</reference>
<dbReference type="PROSITE" id="PS51864">
    <property type="entry name" value="ASTACIN"/>
    <property type="match status" value="1"/>
</dbReference>
<evidence type="ECO:0000256" key="1">
    <source>
        <dbReference type="PROSITE-ProRule" id="PRU01211"/>
    </source>
</evidence>
<keyword evidence="4" id="KW-1185">Reference proteome</keyword>
<dbReference type="InterPro" id="IPR001506">
    <property type="entry name" value="Peptidase_M12A"/>
</dbReference>
<evidence type="ECO:0000313" key="4">
    <source>
        <dbReference type="Proteomes" id="UP001196413"/>
    </source>
</evidence>
<dbReference type="PANTHER" id="PTHR10127:SF793">
    <property type="entry name" value="ZINC METALLOPROTEINASE NAS-31"/>
    <property type="match status" value="1"/>
</dbReference>
<dbReference type="SUPFAM" id="SSF55486">
    <property type="entry name" value="Metalloproteases ('zincins'), catalytic domain"/>
    <property type="match status" value="1"/>
</dbReference>
<dbReference type="Gene3D" id="3.40.390.10">
    <property type="entry name" value="Collagenase (Catalytic Domain)"/>
    <property type="match status" value="1"/>
</dbReference>
<dbReference type="PANTHER" id="PTHR10127">
    <property type="entry name" value="DISCOIDIN, CUB, EGF, LAMININ , AND ZINC METALLOPROTEASE DOMAIN CONTAINING"/>
    <property type="match status" value="1"/>
</dbReference>
<proteinExistence type="predicted"/>
<dbReference type="GO" id="GO:0006508">
    <property type="term" value="P:proteolysis"/>
    <property type="evidence" value="ECO:0007669"/>
    <property type="project" value="InterPro"/>
</dbReference>
<sequence length="162" mass="18323">MLDVSAEIRSSVLTIPCIKVQLRTRLAMFLDFFTHTSGMIVMTLLQSLPEILDCIREFNRISESTTDVYGLSYDYGSIMHYVELRPTIIAKNEIYQETMGSELLAFSDIYKINEHYECNKICRKSTSAKCANEGFPHPRDCSICICPGGYGGALCDQRVGKR</sequence>
<dbReference type="AlphaFoldDB" id="A0AAD5RAI7"/>